<dbReference type="PANTHER" id="PTHR43406:SF1">
    <property type="entry name" value="TRYPTOPHAN SYNTHASE ALPHA CHAIN, CHLOROPLASTIC"/>
    <property type="match status" value="1"/>
</dbReference>
<evidence type="ECO:0000313" key="10">
    <source>
        <dbReference type="EMBL" id="SER32376.1"/>
    </source>
</evidence>
<evidence type="ECO:0000256" key="2">
    <source>
        <dbReference type="ARBA" id="ARBA00011270"/>
    </source>
</evidence>
<gene>
    <name evidence="8" type="primary">trpA</name>
    <name evidence="10" type="ORF">SAMN04487973_104142</name>
</gene>
<dbReference type="PROSITE" id="PS00167">
    <property type="entry name" value="TRP_SYNTHASE_ALPHA"/>
    <property type="match status" value="1"/>
</dbReference>
<evidence type="ECO:0000256" key="1">
    <source>
        <dbReference type="ARBA" id="ARBA00004733"/>
    </source>
</evidence>
<organism evidence="10 11">
    <name type="scientific">Pediococcus ethanolidurans</name>
    <dbReference type="NCBI Taxonomy" id="319653"/>
    <lineage>
        <taxon>Bacteria</taxon>
        <taxon>Bacillati</taxon>
        <taxon>Bacillota</taxon>
        <taxon>Bacilli</taxon>
        <taxon>Lactobacillales</taxon>
        <taxon>Lactobacillaceae</taxon>
        <taxon>Pediococcus</taxon>
    </lineage>
</organism>
<keyword evidence="11" id="KW-1185">Reference proteome</keyword>
<dbReference type="InterPro" id="IPR011060">
    <property type="entry name" value="RibuloseP-bd_barrel"/>
</dbReference>
<feature type="active site" description="Proton acceptor" evidence="8">
    <location>
        <position position="44"/>
    </location>
</feature>
<evidence type="ECO:0000256" key="3">
    <source>
        <dbReference type="ARBA" id="ARBA00022605"/>
    </source>
</evidence>
<evidence type="ECO:0000256" key="9">
    <source>
        <dbReference type="RuleBase" id="RU003662"/>
    </source>
</evidence>
<dbReference type="GeneID" id="76042816"/>
<feature type="active site" description="Proton acceptor" evidence="8">
    <location>
        <position position="55"/>
    </location>
</feature>
<accession>A0A1H9N8R8</accession>
<dbReference type="PANTHER" id="PTHR43406">
    <property type="entry name" value="TRYPTOPHAN SYNTHASE, ALPHA CHAIN"/>
    <property type="match status" value="1"/>
</dbReference>
<comment type="pathway">
    <text evidence="1 8">Amino-acid biosynthesis; L-tryptophan biosynthesis; L-tryptophan from chorismate: step 5/5.</text>
</comment>
<keyword evidence="5 8" id="KW-0057">Aromatic amino acid biosynthesis</keyword>
<proteinExistence type="inferred from homology"/>
<dbReference type="InterPro" id="IPR018204">
    <property type="entry name" value="Trp_synthase_alpha_AS"/>
</dbReference>
<dbReference type="Proteomes" id="UP000182818">
    <property type="component" value="Unassembled WGS sequence"/>
</dbReference>
<name>A0A1H9N8R8_9LACO</name>
<comment type="subunit">
    <text evidence="2 8">Tetramer of two alpha and two beta chains.</text>
</comment>
<evidence type="ECO:0000256" key="5">
    <source>
        <dbReference type="ARBA" id="ARBA00023141"/>
    </source>
</evidence>
<keyword evidence="6 8" id="KW-0456">Lyase</keyword>
<dbReference type="Gene3D" id="3.20.20.70">
    <property type="entry name" value="Aldolase class I"/>
    <property type="match status" value="1"/>
</dbReference>
<evidence type="ECO:0000256" key="6">
    <source>
        <dbReference type="ARBA" id="ARBA00023239"/>
    </source>
</evidence>
<dbReference type="CDD" id="cd04724">
    <property type="entry name" value="Tryptophan_synthase_alpha"/>
    <property type="match status" value="1"/>
</dbReference>
<reference evidence="10 11" key="1">
    <citation type="submission" date="2016-10" db="EMBL/GenBank/DDBJ databases">
        <authorList>
            <person name="Varghese N."/>
            <person name="Submissions S."/>
        </authorList>
    </citation>
    <scope>NUCLEOTIDE SEQUENCE [LARGE SCALE GENOMIC DNA]</scope>
    <source>
        <strain evidence="10 11">CGMCC 1.3889</strain>
    </source>
</reference>
<comment type="catalytic activity">
    <reaction evidence="7 8">
        <text>(1S,2R)-1-C-(indol-3-yl)glycerol 3-phosphate + L-serine = D-glyceraldehyde 3-phosphate + L-tryptophan + H2O</text>
        <dbReference type="Rhea" id="RHEA:10532"/>
        <dbReference type="ChEBI" id="CHEBI:15377"/>
        <dbReference type="ChEBI" id="CHEBI:33384"/>
        <dbReference type="ChEBI" id="CHEBI:57912"/>
        <dbReference type="ChEBI" id="CHEBI:58866"/>
        <dbReference type="ChEBI" id="CHEBI:59776"/>
        <dbReference type="EC" id="4.2.1.20"/>
    </reaction>
</comment>
<evidence type="ECO:0000256" key="4">
    <source>
        <dbReference type="ARBA" id="ARBA00022822"/>
    </source>
</evidence>
<dbReference type="InterPro" id="IPR002028">
    <property type="entry name" value="Trp_synthase_suA"/>
</dbReference>
<keyword evidence="3 8" id="KW-0028">Amino-acid biosynthesis</keyword>
<dbReference type="NCBIfam" id="TIGR00262">
    <property type="entry name" value="trpA"/>
    <property type="match status" value="1"/>
</dbReference>
<evidence type="ECO:0000313" key="11">
    <source>
        <dbReference type="Proteomes" id="UP000182818"/>
    </source>
</evidence>
<dbReference type="EC" id="4.2.1.20" evidence="8"/>
<protein>
    <recommendedName>
        <fullName evidence="8">Tryptophan synthase alpha chain</fullName>
        <ecNumber evidence="8">4.2.1.20</ecNumber>
    </recommendedName>
</protein>
<dbReference type="Pfam" id="PF00290">
    <property type="entry name" value="Trp_syntA"/>
    <property type="match status" value="1"/>
</dbReference>
<evidence type="ECO:0000256" key="8">
    <source>
        <dbReference type="HAMAP-Rule" id="MF_00131"/>
    </source>
</evidence>
<sequence length="266" mass="28880">MNNLTQVFKKRKAFISFVVAGDPNFNATVAHVVALANAGSDIVELGIPFSDPVADGPEIQAADLRAFKDHTTTERVFEMVTAIREQTQVPLVFLTYINIVFKYGYEAFTKRCAELGVSGLVIPDLPLEEQDELRPFADQFGINLIPLIAPTSPVERIQKIAKKATGFIYVVSSMGVTGVRNDIQTDLKALIENIRQVTDVPTAIGFGIHTPQQAATMAELADGVIVGSAIVHQIASGSTRQHTDLALTEYVTQVRTAIDKVSIAQN</sequence>
<dbReference type="RefSeq" id="WP_057805176.1">
    <property type="nucleotide sequence ID" value="NZ_BJYP01000038.1"/>
</dbReference>
<keyword evidence="4 8" id="KW-0822">Tryptophan biosynthesis</keyword>
<dbReference type="EMBL" id="FOGK01000004">
    <property type="protein sequence ID" value="SER32376.1"/>
    <property type="molecule type" value="Genomic_DNA"/>
</dbReference>
<dbReference type="SUPFAM" id="SSF51366">
    <property type="entry name" value="Ribulose-phoshate binding barrel"/>
    <property type="match status" value="1"/>
</dbReference>
<dbReference type="InterPro" id="IPR013785">
    <property type="entry name" value="Aldolase_TIM"/>
</dbReference>
<comment type="function">
    <text evidence="8">The alpha subunit is responsible for the aldol cleavage of indoleglycerol phosphate to indole and glyceraldehyde 3-phosphate.</text>
</comment>
<evidence type="ECO:0000256" key="7">
    <source>
        <dbReference type="ARBA" id="ARBA00049047"/>
    </source>
</evidence>
<comment type="similarity">
    <text evidence="8 9">Belongs to the TrpA family.</text>
</comment>
<comment type="caution">
    <text evidence="10">The sequence shown here is derived from an EMBL/GenBank/DDBJ whole genome shotgun (WGS) entry which is preliminary data.</text>
</comment>
<dbReference type="HAMAP" id="MF_00131">
    <property type="entry name" value="Trp_synth_alpha"/>
    <property type="match status" value="1"/>
</dbReference>